<keyword evidence="5" id="KW-0805">Transcription regulation</keyword>
<dbReference type="Gene3D" id="6.10.250.690">
    <property type="match status" value="1"/>
</dbReference>
<accession>A0YB49</accession>
<feature type="DNA-binding region" description="OmpR/PhoB-type" evidence="9">
    <location>
        <begin position="124"/>
        <end position="218"/>
    </location>
</feature>
<reference evidence="12 13" key="1">
    <citation type="journal article" date="2010" name="J. Bacteriol.">
        <title>Genome sequence of the oligotrophic marine Gammaproteobacterium HTCC2143, isolated from the Oregon Coast.</title>
        <authorList>
            <person name="Oh H.M."/>
            <person name="Kang I."/>
            <person name="Ferriera S."/>
            <person name="Giovannoni S.J."/>
            <person name="Cho J.C."/>
        </authorList>
    </citation>
    <scope>NUCLEOTIDE SEQUENCE [LARGE SCALE GENOMIC DNA]</scope>
    <source>
        <strain evidence="12 13">HTCC2143</strain>
    </source>
</reference>
<evidence type="ECO:0000256" key="8">
    <source>
        <dbReference type="PROSITE-ProRule" id="PRU00169"/>
    </source>
</evidence>
<dbReference type="GO" id="GO:0005829">
    <property type="term" value="C:cytosol"/>
    <property type="evidence" value="ECO:0007669"/>
    <property type="project" value="TreeGrafter"/>
</dbReference>
<proteinExistence type="predicted"/>
<comment type="subcellular location">
    <subcellularLocation>
        <location evidence="1">Cytoplasm</location>
    </subcellularLocation>
</comment>
<evidence type="ECO:0000256" key="9">
    <source>
        <dbReference type="PROSITE-ProRule" id="PRU01091"/>
    </source>
</evidence>
<evidence type="ECO:0000256" key="1">
    <source>
        <dbReference type="ARBA" id="ARBA00004496"/>
    </source>
</evidence>
<dbReference type="InterPro" id="IPR001789">
    <property type="entry name" value="Sig_transdc_resp-reg_receiver"/>
</dbReference>
<keyword evidence="13" id="KW-1185">Reference proteome</keyword>
<evidence type="ECO:0000256" key="3">
    <source>
        <dbReference type="ARBA" id="ARBA00022553"/>
    </source>
</evidence>
<keyword evidence="3 8" id="KW-0597">Phosphoprotein</keyword>
<sequence length="221" mass="24232">MKLLLVEDDEALAKALLIALRNEGFSVDHVATGNEAIAHGKNNIADIIILDLGLPDIDGLTVLKELRANKIVTPMLILTARDDLSDKITALDGGADDYLSKPFEIKELMARIRALGRRMNSSISSVITAGRVSLDSANHHVEVDAIETPLSRREYTVLKALMENVGRIQTKAALENKLYSWGEEISSNAIEVHISNLRKKMPEGFIKTVRGVGYTIDRSSS</sequence>
<dbReference type="SUPFAM" id="SSF46894">
    <property type="entry name" value="C-terminal effector domain of the bipartite response regulators"/>
    <property type="match status" value="1"/>
</dbReference>
<evidence type="ECO:0000256" key="2">
    <source>
        <dbReference type="ARBA" id="ARBA00022490"/>
    </source>
</evidence>
<evidence type="ECO:0000313" key="13">
    <source>
        <dbReference type="Proteomes" id="UP000004931"/>
    </source>
</evidence>
<dbReference type="PROSITE" id="PS51755">
    <property type="entry name" value="OMPR_PHOB"/>
    <property type="match status" value="1"/>
</dbReference>
<evidence type="ECO:0000313" key="12">
    <source>
        <dbReference type="EMBL" id="EAW31779.1"/>
    </source>
</evidence>
<dbReference type="GO" id="GO:0000976">
    <property type="term" value="F:transcription cis-regulatory region binding"/>
    <property type="evidence" value="ECO:0007669"/>
    <property type="project" value="TreeGrafter"/>
</dbReference>
<dbReference type="GO" id="GO:0006355">
    <property type="term" value="P:regulation of DNA-templated transcription"/>
    <property type="evidence" value="ECO:0007669"/>
    <property type="project" value="InterPro"/>
</dbReference>
<evidence type="ECO:0000256" key="5">
    <source>
        <dbReference type="ARBA" id="ARBA00023015"/>
    </source>
</evidence>
<dbReference type="OrthoDB" id="9802426at2"/>
<dbReference type="Pfam" id="PF00486">
    <property type="entry name" value="Trans_reg_C"/>
    <property type="match status" value="1"/>
</dbReference>
<dbReference type="SMART" id="SM00862">
    <property type="entry name" value="Trans_reg_C"/>
    <property type="match status" value="1"/>
</dbReference>
<dbReference type="EMBL" id="AAVT01000002">
    <property type="protein sequence ID" value="EAW31779.1"/>
    <property type="molecule type" value="Genomic_DNA"/>
</dbReference>
<feature type="domain" description="Response regulatory" evidence="10">
    <location>
        <begin position="2"/>
        <end position="116"/>
    </location>
</feature>
<evidence type="ECO:0000259" key="10">
    <source>
        <dbReference type="PROSITE" id="PS50110"/>
    </source>
</evidence>
<feature type="domain" description="OmpR/PhoB-type" evidence="11">
    <location>
        <begin position="124"/>
        <end position="218"/>
    </location>
</feature>
<gene>
    <name evidence="12" type="ORF">GP2143_04995</name>
</gene>
<dbReference type="InterPro" id="IPR036388">
    <property type="entry name" value="WH-like_DNA-bd_sf"/>
</dbReference>
<dbReference type="eggNOG" id="COG0745">
    <property type="taxonomic scope" value="Bacteria"/>
</dbReference>
<dbReference type="FunFam" id="3.40.50.2300:FF:000002">
    <property type="entry name" value="DNA-binding response regulator PhoP"/>
    <property type="match status" value="1"/>
</dbReference>
<evidence type="ECO:0000256" key="6">
    <source>
        <dbReference type="ARBA" id="ARBA00023125"/>
    </source>
</evidence>
<dbReference type="SMART" id="SM00448">
    <property type="entry name" value="REC"/>
    <property type="match status" value="1"/>
</dbReference>
<organism evidence="12 13">
    <name type="scientific">marine gamma proteobacterium HTCC2143</name>
    <dbReference type="NCBI Taxonomy" id="247633"/>
    <lineage>
        <taxon>Bacteria</taxon>
        <taxon>Pseudomonadati</taxon>
        <taxon>Pseudomonadota</taxon>
        <taxon>Gammaproteobacteria</taxon>
        <taxon>Cellvibrionales</taxon>
        <taxon>Spongiibacteraceae</taxon>
        <taxon>BD1-7 clade</taxon>
    </lineage>
</organism>
<protein>
    <submittedName>
        <fullName evidence="12">Response regulator</fullName>
    </submittedName>
</protein>
<evidence type="ECO:0000256" key="4">
    <source>
        <dbReference type="ARBA" id="ARBA00023012"/>
    </source>
</evidence>
<dbReference type="InterPro" id="IPR011006">
    <property type="entry name" value="CheY-like_superfamily"/>
</dbReference>
<keyword evidence="7" id="KW-0804">Transcription</keyword>
<dbReference type="Gene3D" id="1.10.10.10">
    <property type="entry name" value="Winged helix-like DNA-binding domain superfamily/Winged helix DNA-binding domain"/>
    <property type="match status" value="1"/>
</dbReference>
<keyword evidence="6 9" id="KW-0238">DNA-binding</keyword>
<dbReference type="PANTHER" id="PTHR48111:SF35">
    <property type="entry name" value="TRANSCRIPTIONAL REGULATORY PROTEIN QSEB"/>
    <property type="match status" value="1"/>
</dbReference>
<dbReference type="CDD" id="cd00383">
    <property type="entry name" value="trans_reg_C"/>
    <property type="match status" value="1"/>
</dbReference>
<dbReference type="InterPro" id="IPR039420">
    <property type="entry name" value="WalR-like"/>
</dbReference>
<dbReference type="STRING" id="247633.GP2143_04995"/>
<dbReference type="GO" id="GO:0000156">
    <property type="term" value="F:phosphorelay response regulator activity"/>
    <property type="evidence" value="ECO:0007669"/>
    <property type="project" value="TreeGrafter"/>
</dbReference>
<dbReference type="SUPFAM" id="SSF52172">
    <property type="entry name" value="CheY-like"/>
    <property type="match status" value="1"/>
</dbReference>
<dbReference type="GO" id="GO:0032993">
    <property type="term" value="C:protein-DNA complex"/>
    <property type="evidence" value="ECO:0007669"/>
    <property type="project" value="TreeGrafter"/>
</dbReference>
<keyword evidence="4" id="KW-0902">Two-component regulatory system</keyword>
<dbReference type="Proteomes" id="UP000004931">
    <property type="component" value="Unassembled WGS sequence"/>
</dbReference>
<name>A0YB49_9GAMM</name>
<feature type="modified residue" description="4-aspartylphosphate" evidence="8">
    <location>
        <position position="51"/>
    </location>
</feature>
<dbReference type="InterPro" id="IPR001867">
    <property type="entry name" value="OmpR/PhoB-type_DNA-bd"/>
</dbReference>
<keyword evidence="2" id="KW-0963">Cytoplasm</keyword>
<dbReference type="PROSITE" id="PS50110">
    <property type="entry name" value="RESPONSE_REGULATORY"/>
    <property type="match status" value="1"/>
</dbReference>
<evidence type="ECO:0000259" key="11">
    <source>
        <dbReference type="PROSITE" id="PS51755"/>
    </source>
</evidence>
<dbReference type="InterPro" id="IPR016032">
    <property type="entry name" value="Sig_transdc_resp-reg_C-effctor"/>
</dbReference>
<dbReference type="Pfam" id="PF00072">
    <property type="entry name" value="Response_reg"/>
    <property type="match status" value="1"/>
</dbReference>
<dbReference type="Gene3D" id="3.40.50.2300">
    <property type="match status" value="1"/>
</dbReference>
<evidence type="ECO:0000256" key="7">
    <source>
        <dbReference type="ARBA" id="ARBA00023163"/>
    </source>
</evidence>
<dbReference type="AlphaFoldDB" id="A0YB49"/>
<dbReference type="PANTHER" id="PTHR48111">
    <property type="entry name" value="REGULATOR OF RPOS"/>
    <property type="match status" value="1"/>
</dbReference>
<comment type="caution">
    <text evidence="12">The sequence shown here is derived from an EMBL/GenBank/DDBJ whole genome shotgun (WGS) entry which is preliminary data.</text>
</comment>